<dbReference type="OrthoDB" id="100605at2"/>
<keyword evidence="4" id="KW-1185">Reference proteome</keyword>
<proteinExistence type="predicted"/>
<feature type="transmembrane region" description="Helical" evidence="1">
    <location>
        <begin position="358"/>
        <end position="376"/>
    </location>
</feature>
<feature type="transmembrane region" description="Helical" evidence="1">
    <location>
        <begin position="144"/>
        <end position="166"/>
    </location>
</feature>
<dbReference type="SUPFAM" id="SSF55486">
    <property type="entry name" value="Metalloproteases ('zincins'), catalytic domain"/>
    <property type="match status" value="1"/>
</dbReference>
<keyword evidence="1" id="KW-1133">Transmembrane helix</keyword>
<feature type="transmembrane region" description="Helical" evidence="1">
    <location>
        <begin position="99"/>
        <end position="124"/>
    </location>
</feature>
<comment type="caution">
    <text evidence="3">The sequence shown here is derived from an EMBL/GenBank/DDBJ whole genome shotgun (WGS) entry which is preliminary data.</text>
</comment>
<organism evidence="3 4">
    <name type="scientific">Tenacibaculum holothuriorum</name>
    <dbReference type="NCBI Taxonomy" id="1635173"/>
    <lineage>
        <taxon>Bacteria</taxon>
        <taxon>Pseudomonadati</taxon>
        <taxon>Bacteroidota</taxon>
        <taxon>Flavobacteriia</taxon>
        <taxon>Flavobacteriales</taxon>
        <taxon>Flavobacteriaceae</taxon>
        <taxon>Tenacibaculum</taxon>
    </lineage>
</organism>
<evidence type="ECO:0000313" key="4">
    <source>
        <dbReference type="Proteomes" id="UP000194221"/>
    </source>
</evidence>
<feature type="transmembrane region" description="Helical" evidence="1">
    <location>
        <begin position="173"/>
        <end position="193"/>
    </location>
</feature>
<dbReference type="Proteomes" id="UP000194221">
    <property type="component" value="Unassembled WGS sequence"/>
</dbReference>
<dbReference type="Pfam" id="PF01433">
    <property type="entry name" value="Peptidase_M1"/>
    <property type="match status" value="1"/>
</dbReference>
<evidence type="ECO:0000313" key="3">
    <source>
        <dbReference type="EMBL" id="OSY89291.1"/>
    </source>
</evidence>
<evidence type="ECO:0000256" key="1">
    <source>
        <dbReference type="SAM" id="Phobius"/>
    </source>
</evidence>
<feature type="transmembrane region" description="Helical" evidence="1">
    <location>
        <begin position="58"/>
        <end position="78"/>
    </location>
</feature>
<gene>
    <name evidence="3" type="ORF">WH52_01210</name>
</gene>
<feature type="domain" description="Peptidase M1 membrane alanine aminopeptidase" evidence="2">
    <location>
        <begin position="868"/>
        <end position="1046"/>
    </location>
</feature>
<dbReference type="GO" id="GO:0008237">
    <property type="term" value="F:metallopeptidase activity"/>
    <property type="evidence" value="ECO:0007669"/>
    <property type="project" value="InterPro"/>
</dbReference>
<dbReference type="STRING" id="1635173.WH52_01210"/>
<name>A0A1Y2PH17_9FLAO</name>
<dbReference type="InterPro" id="IPR027268">
    <property type="entry name" value="Peptidase_M4/M1_CTD_sf"/>
</dbReference>
<feature type="transmembrane region" description="Helical" evidence="1">
    <location>
        <begin position="560"/>
        <end position="581"/>
    </location>
</feature>
<dbReference type="AlphaFoldDB" id="A0A1Y2PH17"/>
<feature type="transmembrane region" description="Helical" evidence="1">
    <location>
        <begin position="521"/>
        <end position="539"/>
    </location>
</feature>
<keyword evidence="1" id="KW-0472">Membrane</keyword>
<feature type="transmembrane region" description="Helical" evidence="1">
    <location>
        <begin position="238"/>
        <end position="255"/>
    </location>
</feature>
<evidence type="ECO:0000259" key="2">
    <source>
        <dbReference type="Pfam" id="PF01433"/>
    </source>
</evidence>
<reference evidence="3 4" key="1">
    <citation type="submission" date="2015-03" db="EMBL/GenBank/DDBJ databases">
        <title>Genome sequence of Tenacibaculum sp. S2-2, isolated from intestinal microbiota of sea cucumber, Apostichopus japonicas.</title>
        <authorList>
            <person name="Shao Z."/>
            <person name="Wang L."/>
            <person name="Li X."/>
        </authorList>
    </citation>
    <scope>NUCLEOTIDE SEQUENCE [LARGE SCALE GENOMIC DNA]</scope>
    <source>
        <strain evidence="3 4">S2-2</strain>
    </source>
</reference>
<feature type="transmembrane region" description="Helical" evidence="1">
    <location>
        <begin position="20"/>
        <end position="38"/>
    </location>
</feature>
<feature type="transmembrane region" description="Helical" evidence="1">
    <location>
        <begin position="318"/>
        <end position="338"/>
    </location>
</feature>
<dbReference type="InParanoid" id="A0A1Y2PH17"/>
<accession>A0A1Y2PH17</accession>
<feature type="transmembrane region" description="Helical" evidence="1">
    <location>
        <begin position="437"/>
        <end position="460"/>
    </location>
</feature>
<dbReference type="Gene3D" id="1.10.390.10">
    <property type="entry name" value="Neutral Protease Domain 2"/>
    <property type="match status" value="1"/>
</dbReference>
<feature type="transmembrane region" description="Helical" evidence="1">
    <location>
        <begin position="402"/>
        <end position="425"/>
    </location>
</feature>
<feature type="transmembrane region" description="Helical" evidence="1">
    <location>
        <begin position="467"/>
        <end position="488"/>
    </location>
</feature>
<dbReference type="InterPro" id="IPR014782">
    <property type="entry name" value="Peptidase_M1_dom"/>
</dbReference>
<sequence>MWYEIFKFELNYRIKRPETYMFFVFLLTFSIFGVDFIFQGAELGLMKKNAPLVIAKTMGAITGLFMIMVSMIMGVPILRDYQYDTEALLFINPITKRDYLLGRFLGSFVILIFIFSGLLFGMMLGSQMPWHKAEEMLAFNAITYIQSFVVIVIPTLFFGASTFFVTGMLSKKLLVVYTQGVVMFVLFLLTKAITNEYLQGVMDPFSLTTLTQFSKDWSPIALNDLSITLSGIILSNKLFWSGLGCLIMVYGYHKFSFSTLSKKPKTNKNKLLKIERNQQIKDVTIPAVSIYHNFKAQCIQLYELTKFYTLSLLKETSFWAIAICGILIILINSVNLGTVYGVDSYPKTYFIIEELQEMSMFFFIIVLLFYSGELIWKERTIKQHVLNDATLINNTTTLTSKFIALTAIYIVLMLTLIITGIGFQISKGYYEFQLGVYFSGFFIEILPFLILYTIVAFFFQVLSKNKFIGIFLTLIFFIANIATEFLGFNHNLYKFGGKPLGIYSEMNDYGHFLASYLWTKSYWFVFGALLLILSALLMHRGTENKLWKRIKTIKHQITKPIAYTGIALMSLFLMLGSYIFYNTNIINTYWTNAQEISFRANYEKTLKTFEYIPQPKITHTDLKVELYPETRSYEIEGTYVLKNTTDKLIDKIHVQKRIASHVVLENVTFEGGATANSEYQEFDYTIYKLSKPLVPEASLKMEFKQTYYPKGFENDNHDTEFVYNGTSFNNLIFPSLGYNRNYELNDNDIRQEMNLKIRQSKANIDNKNELVNARSGSDSDGTYLNIIIGTNNQQKAITSGKLIKEWTTNNRNYYHYKTEQPVINFYSILSAAYEVKRDQWTPLGAAQKPVNLEIYHHPKHNYNLKRMMDGMKASLSYYSKNFSPYQYKQLRIMEFPRYAEYAQSLPGIIPFSEALGFVLDINDETDVDMVFYVTAHEVAHQWFGMQIEAANVQGKNFVLETLAQYGAIMVLKEHYPKEKVDQFLEMQQEDYNTKRKKAKFEPSLMLVGNQDYIYYNKGVITMYKLQQLIGEEQVNLAIKRFIEDWDTIKGKLKIKTNRYATSQDLLSYFREVIPESHQYIIHDLFEKVKPMKLE</sequence>
<dbReference type="GO" id="GO:0008270">
    <property type="term" value="F:zinc ion binding"/>
    <property type="evidence" value="ECO:0007669"/>
    <property type="project" value="InterPro"/>
</dbReference>
<dbReference type="RefSeq" id="WP_086029095.1">
    <property type="nucleotide sequence ID" value="NZ_LAPZ01000001.1"/>
</dbReference>
<dbReference type="EMBL" id="LAPZ01000001">
    <property type="protein sequence ID" value="OSY89291.1"/>
    <property type="molecule type" value="Genomic_DNA"/>
</dbReference>
<protein>
    <submittedName>
        <fullName evidence="3">Peptidase M1</fullName>
    </submittedName>
</protein>
<keyword evidence="1" id="KW-0812">Transmembrane</keyword>